<proteinExistence type="predicted"/>
<evidence type="ECO:0000313" key="2">
    <source>
        <dbReference type="Proteomes" id="UP000004088"/>
    </source>
</evidence>
<gene>
    <name evidence="1" type="ORF">HMPREF9098_0749</name>
</gene>
<dbReference type="AlphaFoldDB" id="F0EXS4"/>
<accession>F0EXS4</accession>
<name>F0EXS4_9NEIS</name>
<sequence length="65" mass="7558">MRACFFQQGVCHCGFFRFVWVFGFIISPEICAVPVSDYDTIRILPILPHTPQKSVSHRNTRRFSP</sequence>
<organism evidence="1 2">
    <name type="scientific">Kingella denitrificans ATCC 33394</name>
    <dbReference type="NCBI Taxonomy" id="888741"/>
    <lineage>
        <taxon>Bacteria</taxon>
        <taxon>Pseudomonadati</taxon>
        <taxon>Pseudomonadota</taxon>
        <taxon>Betaproteobacteria</taxon>
        <taxon>Neisseriales</taxon>
        <taxon>Neisseriaceae</taxon>
        <taxon>Kingella</taxon>
    </lineage>
</organism>
<dbReference type="STRING" id="888741.HMPREF9098_0749"/>
<dbReference type="EMBL" id="AEWV01000013">
    <property type="protein sequence ID" value="EGC17938.1"/>
    <property type="molecule type" value="Genomic_DNA"/>
</dbReference>
<keyword evidence="2" id="KW-1185">Reference proteome</keyword>
<dbReference type="HOGENOM" id="CLU_2844014_0_0_4"/>
<protein>
    <submittedName>
        <fullName evidence="1">Uncharacterized protein</fullName>
    </submittedName>
</protein>
<dbReference type="Proteomes" id="UP000004088">
    <property type="component" value="Unassembled WGS sequence"/>
</dbReference>
<comment type="caution">
    <text evidence="1">The sequence shown here is derived from an EMBL/GenBank/DDBJ whole genome shotgun (WGS) entry which is preliminary data.</text>
</comment>
<reference evidence="1 2" key="1">
    <citation type="submission" date="2011-01" db="EMBL/GenBank/DDBJ databases">
        <authorList>
            <person name="Muzny D."/>
            <person name="Qin X."/>
            <person name="Deng J."/>
            <person name="Jiang H."/>
            <person name="Liu Y."/>
            <person name="Qu J."/>
            <person name="Song X.-Z."/>
            <person name="Zhang L."/>
            <person name="Thornton R."/>
            <person name="Coyle M."/>
            <person name="Francisco L."/>
            <person name="Jackson L."/>
            <person name="Javaid M."/>
            <person name="Korchina V."/>
            <person name="Kovar C."/>
            <person name="Mata R."/>
            <person name="Mathew T."/>
            <person name="Ngo R."/>
            <person name="Nguyen L."/>
            <person name="Nguyen N."/>
            <person name="Okwuonu G."/>
            <person name="Ongeri F."/>
            <person name="Pham C."/>
            <person name="Simmons D."/>
            <person name="Wilczek-Boney K."/>
            <person name="Hale W."/>
            <person name="Jakkamsetti A."/>
            <person name="Pham P."/>
            <person name="Ruth R."/>
            <person name="San Lucas F."/>
            <person name="Warren J."/>
            <person name="Zhang J."/>
            <person name="Zhao Z."/>
            <person name="Zhou C."/>
            <person name="Zhu D."/>
            <person name="Lee S."/>
            <person name="Bess C."/>
            <person name="Blankenburg K."/>
            <person name="Forbes L."/>
            <person name="Fu Q."/>
            <person name="Gubbala S."/>
            <person name="Hirani K."/>
            <person name="Jayaseelan J.C."/>
            <person name="Lara F."/>
            <person name="Munidasa M."/>
            <person name="Palculict T."/>
            <person name="Patil S."/>
            <person name="Pu L.-L."/>
            <person name="Saada N."/>
            <person name="Tang L."/>
            <person name="Weissenberger G."/>
            <person name="Zhu Y."/>
            <person name="Hemphill L."/>
            <person name="Shang Y."/>
            <person name="Youmans B."/>
            <person name="Ayvaz T."/>
            <person name="Ross M."/>
            <person name="Santibanez J."/>
            <person name="Aqrawi P."/>
            <person name="Gross S."/>
            <person name="Joshi V."/>
            <person name="Fowler G."/>
            <person name="Nazareth L."/>
            <person name="Reid J."/>
            <person name="Worley K."/>
            <person name="Petrosino J."/>
            <person name="Highlander S."/>
            <person name="Gibbs R."/>
        </authorList>
    </citation>
    <scope>NUCLEOTIDE SEQUENCE [LARGE SCALE GENOMIC DNA]</scope>
    <source>
        <strain evidence="1 2">ATCC 33394</strain>
    </source>
</reference>
<evidence type="ECO:0000313" key="1">
    <source>
        <dbReference type="EMBL" id="EGC17938.1"/>
    </source>
</evidence>